<accession>A0ABX2LNM8</accession>
<protein>
    <submittedName>
        <fullName evidence="1">Uncharacterized protein</fullName>
    </submittedName>
</protein>
<comment type="caution">
    <text evidence="1">The sequence shown here is derived from an EMBL/GenBank/DDBJ whole genome shotgun (WGS) entry which is preliminary data.</text>
</comment>
<reference evidence="1 2" key="1">
    <citation type="submission" date="2020-06" db="EMBL/GenBank/DDBJ databases">
        <title>Haloterrigena sp. nov., an extremely halophilic archaeon isolated from a saline sediment.</title>
        <authorList>
            <person name="Liu B.-B."/>
        </authorList>
    </citation>
    <scope>NUCLEOTIDE SEQUENCE [LARGE SCALE GENOMIC DNA]</scope>
    <source>
        <strain evidence="1 2">SYSU A558-1</strain>
    </source>
</reference>
<dbReference type="RefSeq" id="WP_174682440.1">
    <property type="nucleotide sequence ID" value="NZ_JABUQZ010000001.1"/>
</dbReference>
<evidence type="ECO:0000313" key="1">
    <source>
        <dbReference type="EMBL" id="NUC74729.1"/>
    </source>
</evidence>
<sequence>MRIDTQLSEADSEWVQKLADRRGLQKDRAYTEVIRTGVDVEMRRERIKELIVEFFESEKPRYDRRMEALREEYEIGEVEYVDESDFYVRYNGQKYSFSQVDELRAVDEIPIHESICPDCGSSDLAFDGDAIDTEEHNYVCCECDHGFDKAEKQGVPDEEAAAHVKEFVRRRQQLFGYVFEQLTELLDGVMGTFGGYGYSEWLHPGLYQYRNGFQVVDIPFWTTDTEQIRFHVEDYIADYESLRNPLYRAALEQLTADYLQLVREIKAVNSDADQVEPIFIDRRGRKPEIIEVLGLEYGETRLPLHTVGYEVEKVEPSADDLAPEHDADTSVTWIRITNDKPIEQEGGTDE</sequence>
<dbReference type="EMBL" id="JABUQZ010000001">
    <property type="protein sequence ID" value="NUC74729.1"/>
    <property type="molecule type" value="Genomic_DNA"/>
</dbReference>
<name>A0ABX2LNM8_9EURY</name>
<organism evidence="1 2">
    <name type="scientific">Haloterrigena gelatinilytica</name>
    <dbReference type="NCBI Taxonomy" id="2741724"/>
    <lineage>
        <taxon>Archaea</taxon>
        <taxon>Methanobacteriati</taxon>
        <taxon>Methanobacteriota</taxon>
        <taxon>Stenosarchaea group</taxon>
        <taxon>Halobacteria</taxon>
        <taxon>Halobacteriales</taxon>
        <taxon>Natrialbaceae</taxon>
        <taxon>Haloterrigena</taxon>
    </lineage>
</organism>
<evidence type="ECO:0000313" key="2">
    <source>
        <dbReference type="Proteomes" id="UP001016761"/>
    </source>
</evidence>
<gene>
    <name evidence="1" type="ORF">HTZ84_20930</name>
</gene>
<proteinExistence type="predicted"/>
<dbReference type="Proteomes" id="UP001016761">
    <property type="component" value="Unassembled WGS sequence"/>
</dbReference>
<keyword evidence="2" id="KW-1185">Reference proteome</keyword>